<evidence type="ECO:0000256" key="3">
    <source>
        <dbReference type="ARBA" id="ARBA00022448"/>
    </source>
</evidence>
<organism evidence="15 16">
    <name type="scientific">Leptomonas seymouri</name>
    <dbReference type="NCBI Taxonomy" id="5684"/>
    <lineage>
        <taxon>Eukaryota</taxon>
        <taxon>Discoba</taxon>
        <taxon>Euglenozoa</taxon>
        <taxon>Kinetoplastea</taxon>
        <taxon>Metakinetoplastina</taxon>
        <taxon>Trypanosomatida</taxon>
        <taxon>Trypanosomatidae</taxon>
        <taxon>Leishmaniinae</taxon>
        <taxon>Leptomonas</taxon>
    </lineage>
</organism>
<name>A0A0N0P3J0_LEPSE</name>
<comment type="caution">
    <text evidence="15">The sequence shown here is derived from an EMBL/GenBank/DDBJ whole genome shotgun (WGS) entry which is preliminary data.</text>
</comment>
<dbReference type="PANTHER" id="PTHR10774:SF190">
    <property type="entry name" value="C2 CALCIUM_LIPID-BINDING ENDONUCLEASE_EXONUCLEASE_PHOSPHATASE-RELATED"/>
    <property type="match status" value="1"/>
</dbReference>
<accession>A0A0N0P3J0</accession>
<dbReference type="GO" id="GO:0006869">
    <property type="term" value="P:lipid transport"/>
    <property type="evidence" value="ECO:0007669"/>
    <property type="project" value="UniProtKB-KW"/>
</dbReference>
<dbReference type="InterPro" id="IPR039010">
    <property type="entry name" value="Synaptotagmin_SMP"/>
</dbReference>
<dbReference type="Pfam" id="PF00168">
    <property type="entry name" value="C2"/>
    <property type="match status" value="1"/>
</dbReference>
<evidence type="ECO:0000256" key="8">
    <source>
        <dbReference type="ARBA" id="ARBA00022989"/>
    </source>
</evidence>
<dbReference type="Proteomes" id="UP000038009">
    <property type="component" value="Unassembled WGS sequence"/>
</dbReference>
<dbReference type="OrthoDB" id="276336at2759"/>
<dbReference type="InterPro" id="IPR035892">
    <property type="entry name" value="C2_domain_sf"/>
</dbReference>
<keyword evidence="3" id="KW-0813">Transport</keyword>
<dbReference type="OMA" id="HIKATWM"/>
<keyword evidence="9" id="KW-0445">Lipid transport</keyword>
<comment type="subcellular location">
    <subcellularLocation>
        <location evidence="1">Membrane</location>
        <topology evidence="1">Single-pass membrane protein</topology>
    </subcellularLocation>
</comment>
<evidence type="ECO:0000256" key="4">
    <source>
        <dbReference type="ARBA" id="ARBA00022692"/>
    </source>
</evidence>
<dbReference type="CDD" id="cd21677">
    <property type="entry name" value="SMP_SYT"/>
    <property type="match status" value="1"/>
</dbReference>
<evidence type="ECO:0000256" key="10">
    <source>
        <dbReference type="ARBA" id="ARBA00023121"/>
    </source>
</evidence>
<feature type="transmembrane region" description="Helical" evidence="12">
    <location>
        <begin position="48"/>
        <end position="69"/>
    </location>
</feature>
<dbReference type="GO" id="GO:0046872">
    <property type="term" value="F:metal ion binding"/>
    <property type="evidence" value="ECO:0007669"/>
    <property type="project" value="UniProtKB-KW"/>
</dbReference>
<dbReference type="PROSITE" id="PS51847">
    <property type="entry name" value="SMP"/>
    <property type="match status" value="1"/>
</dbReference>
<evidence type="ECO:0000259" key="13">
    <source>
        <dbReference type="PROSITE" id="PS50004"/>
    </source>
</evidence>
<keyword evidence="4 12" id="KW-0812">Transmembrane</keyword>
<dbReference type="Gene3D" id="2.60.40.150">
    <property type="entry name" value="C2 domain"/>
    <property type="match status" value="1"/>
</dbReference>
<evidence type="ECO:0000256" key="7">
    <source>
        <dbReference type="ARBA" id="ARBA00022837"/>
    </source>
</evidence>
<dbReference type="PROSITE" id="PS50004">
    <property type="entry name" value="C2"/>
    <property type="match status" value="1"/>
</dbReference>
<keyword evidence="5" id="KW-0479">Metal-binding</keyword>
<dbReference type="GO" id="GO:0008289">
    <property type="term" value="F:lipid binding"/>
    <property type="evidence" value="ECO:0007669"/>
    <property type="project" value="UniProtKB-KW"/>
</dbReference>
<keyword evidence="8 12" id="KW-1133">Transmembrane helix</keyword>
<dbReference type="AlphaFoldDB" id="A0A0N0P3J0"/>
<keyword evidence="6" id="KW-0677">Repeat</keyword>
<keyword evidence="11 12" id="KW-0472">Membrane</keyword>
<feature type="domain" description="C2" evidence="13">
    <location>
        <begin position="486"/>
        <end position="603"/>
    </location>
</feature>
<comment type="similarity">
    <text evidence="2">Belongs to the synaptotagmin family.</text>
</comment>
<evidence type="ECO:0000256" key="11">
    <source>
        <dbReference type="ARBA" id="ARBA00023136"/>
    </source>
</evidence>
<dbReference type="Pfam" id="PF17047">
    <property type="entry name" value="SMP_LBD"/>
    <property type="match status" value="1"/>
</dbReference>
<dbReference type="VEuPathDB" id="TriTrypDB:Lsey_0332_0050"/>
<gene>
    <name evidence="15" type="ORF">ABL78_7230</name>
</gene>
<evidence type="ECO:0000256" key="2">
    <source>
        <dbReference type="ARBA" id="ARBA00006996"/>
    </source>
</evidence>
<evidence type="ECO:0000259" key="14">
    <source>
        <dbReference type="PROSITE" id="PS51847"/>
    </source>
</evidence>
<protein>
    <submittedName>
        <fullName evidence="15">Putative calcium-dependent lipid binding protein putative synaptotagmin</fullName>
    </submittedName>
</protein>
<dbReference type="InterPro" id="IPR000008">
    <property type="entry name" value="C2_dom"/>
</dbReference>
<dbReference type="GO" id="GO:0005783">
    <property type="term" value="C:endoplasmic reticulum"/>
    <property type="evidence" value="ECO:0007669"/>
    <property type="project" value="TreeGrafter"/>
</dbReference>
<dbReference type="SMART" id="SM00239">
    <property type="entry name" value="C2"/>
    <property type="match status" value="1"/>
</dbReference>
<evidence type="ECO:0000313" key="15">
    <source>
        <dbReference type="EMBL" id="KPI83727.1"/>
    </source>
</evidence>
<evidence type="ECO:0000256" key="5">
    <source>
        <dbReference type="ARBA" id="ARBA00022723"/>
    </source>
</evidence>
<evidence type="ECO:0000256" key="1">
    <source>
        <dbReference type="ARBA" id="ARBA00004167"/>
    </source>
</evidence>
<keyword evidence="16" id="KW-1185">Reference proteome</keyword>
<evidence type="ECO:0000313" key="16">
    <source>
        <dbReference type="Proteomes" id="UP000038009"/>
    </source>
</evidence>
<sequence>MGEGLLTLANLGWAGMLCAAYYLATNFDAIPAEHKRKAMDLYHRVKDYPLPAIVMAVWLAIRVLFALGWQLQLELLLVMAVCNYGVRTIGRARARAAQDLCRELATSSNPTQVLGSRLPEWVMFPSANRVQWLNSVITGMWPSIVAATDTSLRAMMEPLLESNKPSYVKGFRIRSASIGPNPATVDGMQHHSYGVAETTLDINLSWAANMDIRLLVRVPGPDVEVALTDFELKLTLRVVLGPHIPQWPCFANMAFSIVNTPEVDFNITAGSVSLDVVPGLSDFLDQFIRRTLVGMLAYPKALVVPLVTGHELKRGLGTGALGTLRIRFLRIDNVQSKYNKYRKTPFYSKLMLDGQAKRQRTASYVGFDKQMKDVFSFTLYDNTGILRVSFAFDVPGKDLHVGECEITTKQLMETNLDEVELAMTKASDASRTRRVSVYIKPEFLVFTSREQQRAAVVPPESIPPRMSSASFREDIIMGRPLTAPSSRGNTPRNSGSGWSCNTGALFVHVDRAMGLKNIETVGTSDPYVFLRVGNSTAKSPHINNNLNPVFNWDGELAVTNCETDVLLVCLIDKNVSTDKLMGELRVPLARITASPSEKISGTYKLSPQGSVTLSASFLRHS</sequence>
<keyword evidence="7" id="KW-0106">Calcium</keyword>
<dbReference type="EMBL" id="LJSK01000332">
    <property type="protein sequence ID" value="KPI83727.1"/>
    <property type="molecule type" value="Genomic_DNA"/>
</dbReference>
<evidence type="ECO:0000256" key="9">
    <source>
        <dbReference type="ARBA" id="ARBA00023055"/>
    </source>
</evidence>
<feature type="transmembrane region" description="Helical" evidence="12">
    <location>
        <begin position="6"/>
        <end position="27"/>
    </location>
</feature>
<dbReference type="InterPro" id="IPR045050">
    <property type="entry name" value="Synaptotagmin_plant"/>
</dbReference>
<evidence type="ECO:0000256" key="6">
    <source>
        <dbReference type="ARBA" id="ARBA00022737"/>
    </source>
</evidence>
<dbReference type="PANTHER" id="PTHR10774">
    <property type="entry name" value="EXTENDED SYNAPTOTAGMIN-RELATED"/>
    <property type="match status" value="1"/>
</dbReference>
<dbReference type="InterPro" id="IPR031468">
    <property type="entry name" value="SMP_LBD"/>
</dbReference>
<dbReference type="SUPFAM" id="SSF49562">
    <property type="entry name" value="C2 domain (Calcium/lipid-binding domain, CaLB)"/>
    <property type="match status" value="1"/>
</dbReference>
<proteinExistence type="inferred from homology"/>
<dbReference type="GO" id="GO:0016020">
    <property type="term" value="C:membrane"/>
    <property type="evidence" value="ECO:0007669"/>
    <property type="project" value="UniProtKB-SubCell"/>
</dbReference>
<keyword evidence="10" id="KW-0446">Lipid-binding</keyword>
<reference evidence="15 16" key="1">
    <citation type="journal article" date="2015" name="PLoS Pathog.">
        <title>Leptomonas seymouri: Adaptations to the Dixenous Life Cycle Analyzed by Genome Sequencing, Transcriptome Profiling and Co-infection with Leishmania donovani.</title>
        <authorList>
            <person name="Kraeva N."/>
            <person name="Butenko A."/>
            <person name="Hlavacova J."/>
            <person name="Kostygov A."/>
            <person name="Myskova J."/>
            <person name="Grybchuk D."/>
            <person name="Lestinova T."/>
            <person name="Votypka J."/>
            <person name="Volf P."/>
            <person name="Opperdoes F."/>
            <person name="Flegontov P."/>
            <person name="Lukes J."/>
            <person name="Yurchenko V."/>
        </authorList>
    </citation>
    <scope>NUCLEOTIDE SEQUENCE [LARGE SCALE GENOMIC DNA]</scope>
    <source>
        <strain evidence="15 16">ATCC 30220</strain>
    </source>
</reference>
<feature type="domain" description="SMP-LTD" evidence="14">
    <location>
        <begin position="126"/>
        <end position="307"/>
    </location>
</feature>
<dbReference type="CDD" id="cd00030">
    <property type="entry name" value="C2"/>
    <property type="match status" value="1"/>
</dbReference>
<evidence type="ECO:0000256" key="12">
    <source>
        <dbReference type="SAM" id="Phobius"/>
    </source>
</evidence>